<dbReference type="InterPro" id="IPR006061">
    <property type="entry name" value="SBP_1_CS"/>
</dbReference>
<keyword evidence="3" id="KW-0732">Signal</keyword>
<keyword evidence="4" id="KW-0175">Coiled coil</keyword>
<dbReference type="PROSITE" id="PS01037">
    <property type="entry name" value="SBP_BACTERIAL_1"/>
    <property type="match status" value="1"/>
</dbReference>
<evidence type="ECO:0000256" key="1">
    <source>
        <dbReference type="ARBA" id="ARBA00008520"/>
    </source>
</evidence>
<evidence type="ECO:0000313" key="5">
    <source>
        <dbReference type="EMBL" id="SVA00231.1"/>
    </source>
</evidence>
<dbReference type="AlphaFoldDB" id="A0A381SAA9"/>
<evidence type="ECO:0000256" key="4">
    <source>
        <dbReference type="SAM" id="Coils"/>
    </source>
</evidence>
<reference evidence="5" key="1">
    <citation type="submission" date="2018-05" db="EMBL/GenBank/DDBJ databases">
        <authorList>
            <person name="Lanie J.A."/>
            <person name="Ng W.-L."/>
            <person name="Kazmierczak K.M."/>
            <person name="Andrzejewski T.M."/>
            <person name="Davidsen T.M."/>
            <person name="Wayne K.J."/>
            <person name="Tettelin H."/>
            <person name="Glass J.I."/>
            <person name="Rusch D."/>
            <person name="Podicherti R."/>
            <person name="Tsui H.-C.T."/>
            <person name="Winkler M.E."/>
        </authorList>
    </citation>
    <scope>NUCLEOTIDE SEQUENCE</scope>
</reference>
<name>A0A381SAA9_9ZZZZ</name>
<evidence type="ECO:0008006" key="6">
    <source>
        <dbReference type="Google" id="ProtNLM"/>
    </source>
</evidence>
<dbReference type="GO" id="GO:0055085">
    <property type="term" value="P:transmembrane transport"/>
    <property type="evidence" value="ECO:0007669"/>
    <property type="project" value="InterPro"/>
</dbReference>
<dbReference type="PANTHER" id="PTHR43649">
    <property type="entry name" value="ARABINOSE-BINDING PROTEIN-RELATED"/>
    <property type="match status" value="1"/>
</dbReference>
<dbReference type="InterPro" id="IPR050490">
    <property type="entry name" value="Bact_solute-bd_prot1"/>
</dbReference>
<dbReference type="PANTHER" id="PTHR43649:SF12">
    <property type="entry name" value="DIACETYLCHITOBIOSE BINDING PROTEIN DASA"/>
    <property type="match status" value="1"/>
</dbReference>
<dbReference type="EMBL" id="UINC01002780">
    <property type="protein sequence ID" value="SVA00231.1"/>
    <property type="molecule type" value="Genomic_DNA"/>
</dbReference>
<organism evidence="5">
    <name type="scientific">marine metagenome</name>
    <dbReference type="NCBI Taxonomy" id="408172"/>
    <lineage>
        <taxon>unclassified sequences</taxon>
        <taxon>metagenomes</taxon>
        <taxon>ecological metagenomes</taxon>
    </lineage>
</organism>
<evidence type="ECO:0000256" key="2">
    <source>
        <dbReference type="ARBA" id="ARBA00022448"/>
    </source>
</evidence>
<keyword evidence="2" id="KW-0813">Transport</keyword>
<comment type="similarity">
    <text evidence="1">Belongs to the bacterial solute-binding protein 1 family.</text>
</comment>
<dbReference type="InterPro" id="IPR006059">
    <property type="entry name" value="SBP"/>
</dbReference>
<dbReference type="SUPFAM" id="SSF53850">
    <property type="entry name" value="Periplasmic binding protein-like II"/>
    <property type="match status" value="1"/>
</dbReference>
<accession>A0A381SAA9</accession>
<dbReference type="Pfam" id="PF01547">
    <property type="entry name" value="SBP_bac_1"/>
    <property type="match status" value="1"/>
</dbReference>
<dbReference type="Gene3D" id="3.40.190.10">
    <property type="entry name" value="Periplasmic binding protein-like II"/>
    <property type="match status" value="1"/>
</dbReference>
<feature type="coiled-coil region" evidence="4">
    <location>
        <begin position="391"/>
        <end position="418"/>
    </location>
</feature>
<proteinExistence type="inferred from homology"/>
<evidence type="ECO:0000256" key="3">
    <source>
        <dbReference type="ARBA" id="ARBA00022729"/>
    </source>
</evidence>
<protein>
    <recommendedName>
        <fullName evidence="6">ABC transporter substrate-binding protein</fullName>
    </recommendedName>
</protein>
<gene>
    <name evidence="5" type="ORF">METZ01_LOCUS53085</name>
</gene>
<dbReference type="CDD" id="cd14748">
    <property type="entry name" value="PBP2_UgpB"/>
    <property type="match status" value="1"/>
</dbReference>
<sequence>MSVLRITICLSIFLFILWLFIPYNSGHAYDIEYWPVGGSSNANFDSAVEFNKTSTFKVKSTPIPWTEHEKKILTAILSGTPPDIISQFSPLKMWASRNALIPLDKYIQKDDFDSTIFFKSLWKEMKWDGKIYGIPINTASFAFFYNKDIFDELGITIPPENWKEVRKISNKITKRNRKNMLTQVGYLPTYGNLRTSNVIAWQLGQEFVSKDGRRVRFNTLEMKKSFSWVRDYIHEIGLNDVLELMGTFGVADQHGFISGKVAMMILDSSFPKLINTYNPELNYGVINVPSFENSESVSSSGTWWAGIPRNAKNPEKAWEFMKFLASTDFQIEYLEKSTESLFSANREAAYHPEFLVEKNYKVFLDQMHRSKSPSIIPLAHDTFWREYTRAEERIIRNISTMEKNLLEAEKRIQTELDKSFRYYDYVTQQLQN</sequence>